<dbReference type="Proteomes" id="UP001617427">
    <property type="component" value="Unassembled WGS sequence"/>
</dbReference>
<sequence>MIMIDMAEKNIRRRFPAVCLVPLLAALGACSSFNNSAGGYAAQNEAALQRQQAEEEKPSLDNKQVYLEMIRKMQARSLYFASLAHLDAYQNAYGSSPEVQRMRADALRLTGETAAAEVQYKQLLSGPEATAAWHGLGLLAAQHGDYAAAAVDFRKANQLSPVNATVLSDLGYALLHGDDRRAARLPLMQAAELDPDNRKILSNLALFLLLTDETAKADGLMKRAEIPSDARAEIFRQAREISGQPVPLPAQGKAAPPKTVTVATAETVTATTAIMPIAPISTAAITRTITAPDYNSVGFMQSMLERFRRSD</sequence>
<gene>
    <name evidence="3" type="ORF">ACIPEN_08085</name>
</gene>
<dbReference type="PROSITE" id="PS50005">
    <property type="entry name" value="TPR"/>
    <property type="match status" value="1"/>
</dbReference>
<evidence type="ECO:0000313" key="4">
    <source>
        <dbReference type="Proteomes" id="UP001617427"/>
    </source>
</evidence>
<dbReference type="RefSeq" id="WP_402699519.1">
    <property type="nucleotide sequence ID" value="NZ_JBIUZV010000003.1"/>
</dbReference>
<feature type="repeat" description="TPR" evidence="1">
    <location>
        <begin position="130"/>
        <end position="163"/>
    </location>
</feature>
<dbReference type="InterPro" id="IPR019734">
    <property type="entry name" value="TPR_rpt"/>
</dbReference>
<accession>A0ABW8EYE5</accession>
<organism evidence="3 4">
    <name type="scientific">Herbaspirillum chlorophenolicum</name>
    <dbReference type="NCBI Taxonomy" id="211589"/>
    <lineage>
        <taxon>Bacteria</taxon>
        <taxon>Pseudomonadati</taxon>
        <taxon>Pseudomonadota</taxon>
        <taxon>Betaproteobacteria</taxon>
        <taxon>Burkholderiales</taxon>
        <taxon>Oxalobacteraceae</taxon>
        <taxon>Herbaspirillum</taxon>
    </lineage>
</organism>
<evidence type="ECO:0000256" key="1">
    <source>
        <dbReference type="PROSITE-ProRule" id="PRU00339"/>
    </source>
</evidence>
<proteinExistence type="predicted"/>
<comment type="caution">
    <text evidence="3">The sequence shown here is derived from an EMBL/GenBank/DDBJ whole genome shotgun (WGS) entry which is preliminary data.</text>
</comment>
<keyword evidence="1" id="KW-0802">TPR repeat</keyword>
<reference evidence="3 4" key="1">
    <citation type="submission" date="2024-10" db="EMBL/GenBank/DDBJ databases">
        <title>The Natural Products Discovery Center: Release of the First 8490 Sequenced Strains for Exploring Actinobacteria Biosynthetic Diversity.</title>
        <authorList>
            <person name="Kalkreuter E."/>
            <person name="Kautsar S.A."/>
            <person name="Yang D."/>
            <person name="Bader C.D."/>
            <person name="Teijaro C.N."/>
            <person name="Fluegel L."/>
            <person name="Davis C.M."/>
            <person name="Simpson J.R."/>
            <person name="Lauterbach L."/>
            <person name="Steele A.D."/>
            <person name="Gui C."/>
            <person name="Meng S."/>
            <person name="Li G."/>
            <person name="Viehrig K."/>
            <person name="Ye F."/>
            <person name="Su P."/>
            <person name="Kiefer A.F."/>
            <person name="Nichols A."/>
            <person name="Cepeda A.J."/>
            <person name="Yan W."/>
            <person name="Fan B."/>
            <person name="Jiang Y."/>
            <person name="Adhikari A."/>
            <person name="Zheng C.-J."/>
            <person name="Schuster L."/>
            <person name="Cowan T.M."/>
            <person name="Smanski M.J."/>
            <person name="Chevrette M.G."/>
            <person name="De Carvalho L.P.S."/>
            <person name="Shen B."/>
        </authorList>
    </citation>
    <scope>NUCLEOTIDE SEQUENCE [LARGE SCALE GENOMIC DNA]</scope>
    <source>
        <strain evidence="3 4">NPDC087045</strain>
    </source>
</reference>
<dbReference type="Gene3D" id="1.25.40.10">
    <property type="entry name" value="Tetratricopeptide repeat domain"/>
    <property type="match status" value="1"/>
</dbReference>
<feature type="signal peptide" evidence="2">
    <location>
        <begin position="1"/>
        <end position="37"/>
    </location>
</feature>
<dbReference type="SMART" id="SM00028">
    <property type="entry name" value="TPR"/>
    <property type="match status" value="2"/>
</dbReference>
<keyword evidence="2" id="KW-0732">Signal</keyword>
<dbReference type="PIRSF" id="PIRSF029658">
    <property type="entry name" value="UCP029658_TPR"/>
    <property type="match status" value="1"/>
</dbReference>
<dbReference type="EMBL" id="JBIUZV010000003">
    <property type="protein sequence ID" value="MFJ3045772.1"/>
    <property type="molecule type" value="Genomic_DNA"/>
</dbReference>
<dbReference type="InterPro" id="IPR011990">
    <property type="entry name" value="TPR-like_helical_dom_sf"/>
</dbReference>
<dbReference type="SUPFAM" id="SSF48452">
    <property type="entry name" value="TPR-like"/>
    <property type="match status" value="1"/>
</dbReference>
<name>A0ABW8EYE5_9BURK</name>
<dbReference type="InterPro" id="IPR016931">
    <property type="entry name" value="UCP029658_TPR"/>
</dbReference>
<keyword evidence="4" id="KW-1185">Reference proteome</keyword>
<evidence type="ECO:0000256" key="2">
    <source>
        <dbReference type="SAM" id="SignalP"/>
    </source>
</evidence>
<protein>
    <submittedName>
        <fullName evidence="3">Pilus assembly protein</fullName>
    </submittedName>
</protein>
<feature type="chain" id="PRO_5047071099" evidence="2">
    <location>
        <begin position="38"/>
        <end position="311"/>
    </location>
</feature>
<evidence type="ECO:0000313" key="3">
    <source>
        <dbReference type="EMBL" id="MFJ3045772.1"/>
    </source>
</evidence>